<dbReference type="GO" id="GO:1901135">
    <property type="term" value="P:carbohydrate derivative metabolic process"/>
    <property type="evidence" value="ECO:0007669"/>
    <property type="project" value="UniProtKB-ARBA"/>
</dbReference>
<sequence length="326" mass="37743">MPRKCAFANAAILLFLLVTTFYLLLPFLSSFDFSGERQVESFDFKATTVEEACLRSNVHSIDPIPRVVHVIWLNNTDLNFMSYLTIRSALIAIQPDRVNLHYTDINEQNEWFMRVRDNLTLVPHDLETEYGQQIRDKWQIPHIADLLRLDVIAKEGGIYLDMDVIALQSFDSLLGCEKDLMLGNEGGDRHGLCNAVIVGRRGSSFIKHWRESYDNFATNEWNYHSVILPKEMSSLYHEEICTVSPSVFYWPTWTKKHIRYMHKPITQSEAQEFQDTVVANGGGMYPDQLAYHAWSQVASTYLKDLSLKKVVSHNTRFNVLVRRFID</sequence>
<dbReference type="Proteomes" id="UP000186955">
    <property type="component" value="Unassembled WGS sequence"/>
</dbReference>
<keyword evidence="3" id="KW-1185">Reference proteome</keyword>
<dbReference type="InterPro" id="IPR007577">
    <property type="entry name" value="GlycoTrfase_DXD_sugar-bd_CS"/>
</dbReference>
<evidence type="ECO:0000256" key="1">
    <source>
        <dbReference type="ARBA" id="ARBA00009003"/>
    </source>
</evidence>
<dbReference type="SUPFAM" id="SSF53448">
    <property type="entry name" value="Nucleotide-diphospho-sugar transferases"/>
    <property type="match status" value="1"/>
</dbReference>
<evidence type="ECO:0000313" key="3">
    <source>
        <dbReference type="Proteomes" id="UP000186955"/>
    </source>
</evidence>
<dbReference type="OrthoDB" id="409543at2759"/>
<dbReference type="PANTHER" id="PTHR46830">
    <property type="entry name" value="TRANSFERASE, PUTATIVE-RELATED"/>
    <property type="match status" value="1"/>
</dbReference>
<evidence type="ECO:0008006" key="4">
    <source>
        <dbReference type="Google" id="ProtNLM"/>
    </source>
</evidence>
<dbReference type="InterPro" id="IPR029044">
    <property type="entry name" value="Nucleotide-diphossugar_trans"/>
</dbReference>
<reference evidence="2 3" key="1">
    <citation type="submission" date="2016-10" db="EMBL/GenBank/DDBJ databases">
        <title>Genome sequence of the ascomycete fungus Penicillium subrubescens.</title>
        <authorList>
            <person name="De Vries R.P."/>
            <person name="Peng M."/>
            <person name="Dilokpimol A."/>
            <person name="Hilden K."/>
            <person name="Makela M.R."/>
            <person name="Grigoriev I."/>
            <person name="Riley R."/>
            <person name="Granchi Z."/>
        </authorList>
    </citation>
    <scope>NUCLEOTIDE SEQUENCE [LARGE SCALE GENOMIC DNA]</scope>
    <source>
        <strain evidence="2 3">CBS 132785</strain>
    </source>
</reference>
<accession>A0A1Q5UEM9</accession>
<name>A0A1Q5UEM9_9EURO</name>
<dbReference type="Gene3D" id="3.90.550.20">
    <property type="match status" value="1"/>
</dbReference>
<evidence type="ECO:0000313" key="2">
    <source>
        <dbReference type="EMBL" id="OKP10926.1"/>
    </source>
</evidence>
<dbReference type="STRING" id="1316194.A0A1Q5UEM9"/>
<comment type="caution">
    <text evidence="2">The sequence shown here is derived from an EMBL/GenBank/DDBJ whole genome shotgun (WGS) entry which is preliminary data.</text>
</comment>
<proteinExistence type="inferred from homology"/>
<dbReference type="EMBL" id="MNBE01000310">
    <property type="protein sequence ID" value="OKP10926.1"/>
    <property type="molecule type" value="Genomic_DNA"/>
</dbReference>
<dbReference type="AlphaFoldDB" id="A0A1Q5UEM9"/>
<protein>
    <recommendedName>
        <fullName evidence="4">Initiation-specific alpha-1,6-mannosyltransferase</fullName>
    </recommendedName>
</protein>
<dbReference type="Pfam" id="PF04488">
    <property type="entry name" value="Gly_transf_sug"/>
    <property type="match status" value="1"/>
</dbReference>
<dbReference type="PANTHER" id="PTHR46830:SF2">
    <property type="entry name" value="ALPHA-1,4-N-ACETYLGLUCOSAMINYLTRANSFERASE"/>
    <property type="match status" value="1"/>
</dbReference>
<comment type="similarity">
    <text evidence="1">Belongs to the glycosyltransferase 32 family.</text>
</comment>
<organism evidence="2 3">
    <name type="scientific">Penicillium subrubescens</name>
    <dbReference type="NCBI Taxonomy" id="1316194"/>
    <lineage>
        <taxon>Eukaryota</taxon>
        <taxon>Fungi</taxon>
        <taxon>Dikarya</taxon>
        <taxon>Ascomycota</taxon>
        <taxon>Pezizomycotina</taxon>
        <taxon>Eurotiomycetes</taxon>
        <taxon>Eurotiomycetidae</taxon>
        <taxon>Eurotiales</taxon>
        <taxon>Aspergillaceae</taxon>
        <taxon>Penicillium</taxon>
    </lineage>
</organism>
<gene>
    <name evidence="2" type="ORF">PENSUB_3746</name>
</gene>